<dbReference type="EMBL" id="LXQA010975229">
    <property type="protein sequence ID" value="MCI79510.1"/>
    <property type="molecule type" value="Genomic_DNA"/>
</dbReference>
<feature type="non-terminal residue" evidence="2">
    <location>
        <position position="1"/>
    </location>
</feature>
<organism evidence="2 3">
    <name type="scientific">Trifolium medium</name>
    <dbReference type="NCBI Taxonomy" id="97028"/>
    <lineage>
        <taxon>Eukaryota</taxon>
        <taxon>Viridiplantae</taxon>
        <taxon>Streptophyta</taxon>
        <taxon>Embryophyta</taxon>
        <taxon>Tracheophyta</taxon>
        <taxon>Spermatophyta</taxon>
        <taxon>Magnoliopsida</taxon>
        <taxon>eudicotyledons</taxon>
        <taxon>Gunneridae</taxon>
        <taxon>Pentapetalae</taxon>
        <taxon>rosids</taxon>
        <taxon>fabids</taxon>
        <taxon>Fabales</taxon>
        <taxon>Fabaceae</taxon>
        <taxon>Papilionoideae</taxon>
        <taxon>50 kb inversion clade</taxon>
        <taxon>NPAAA clade</taxon>
        <taxon>Hologalegina</taxon>
        <taxon>IRL clade</taxon>
        <taxon>Trifolieae</taxon>
        <taxon>Trifolium</taxon>
    </lineage>
</organism>
<protein>
    <submittedName>
        <fullName evidence="2">Uncharacterized protein</fullName>
    </submittedName>
</protein>
<accession>A0A392UZE5</accession>
<name>A0A392UZE5_9FABA</name>
<evidence type="ECO:0000313" key="3">
    <source>
        <dbReference type="Proteomes" id="UP000265520"/>
    </source>
</evidence>
<keyword evidence="1" id="KW-0472">Membrane</keyword>
<comment type="caution">
    <text evidence="2">The sequence shown here is derived from an EMBL/GenBank/DDBJ whole genome shotgun (WGS) entry which is preliminary data.</text>
</comment>
<reference evidence="2 3" key="1">
    <citation type="journal article" date="2018" name="Front. Plant Sci.">
        <title>Red Clover (Trifolium pratense) and Zigzag Clover (T. medium) - A Picture of Genomic Similarities and Differences.</title>
        <authorList>
            <person name="Dluhosova J."/>
            <person name="Istvanek J."/>
            <person name="Nedelnik J."/>
            <person name="Repkova J."/>
        </authorList>
    </citation>
    <scope>NUCLEOTIDE SEQUENCE [LARGE SCALE GENOMIC DNA]</scope>
    <source>
        <strain evidence="3">cv. 10/8</strain>
        <tissue evidence="2">Leaf</tissue>
    </source>
</reference>
<proteinExistence type="predicted"/>
<feature type="transmembrane region" description="Helical" evidence="1">
    <location>
        <begin position="6"/>
        <end position="28"/>
    </location>
</feature>
<evidence type="ECO:0000313" key="2">
    <source>
        <dbReference type="EMBL" id="MCI79510.1"/>
    </source>
</evidence>
<sequence>GSLRGAHHVLFFLYVLLVAALSAGLVCATRRPLYVG</sequence>
<dbReference type="Proteomes" id="UP000265520">
    <property type="component" value="Unassembled WGS sequence"/>
</dbReference>
<keyword evidence="3" id="KW-1185">Reference proteome</keyword>
<dbReference type="AlphaFoldDB" id="A0A392UZE5"/>
<keyword evidence="1" id="KW-0812">Transmembrane</keyword>
<keyword evidence="1" id="KW-1133">Transmembrane helix</keyword>
<evidence type="ECO:0000256" key="1">
    <source>
        <dbReference type="SAM" id="Phobius"/>
    </source>
</evidence>